<dbReference type="Proteomes" id="UP000053766">
    <property type="component" value="Unassembled WGS sequence"/>
</dbReference>
<evidence type="ECO:0000313" key="3">
    <source>
        <dbReference type="Proteomes" id="UP000053766"/>
    </source>
</evidence>
<protein>
    <submittedName>
        <fullName evidence="2">Uncharacterized protein</fullName>
    </submittedName>
</protein>
<dbReference type="OrthoDB" id="5873963at2759"/>
<evidence type="ECO:0000313" key="2">
    <source>
        <dbReference type="EMBL" id="KJH48783.1"/>
    </source>
</evidence>
<reference evidence="2 3" key="1">
    <citation type="submission" date="2013-11" db="EMBL/GenBank/DDBJ databases">
        <title>Draft genome of the bovine lungworm Dictyocaulus viviparus.</title>
        <authorList>
            <person name="Mitreva M."/>
        </authorList>
    </citation>
    <scope>NUCLEOTIDE SEQUENCE [LARGE SCALE GENOMIC DNA]</scope>
    <source>
        <strain evidence="2 3">HannoverDv2000</strain>
    </source>
</reference>
<feature type="region of interest" description="Disordered" evidence="1">
    <location>
        <begin position="143"/>
        <end position="204"/>
    </location>
</feature>
<gene>
    <name evidence="2" type="ORF">DICVIV_05108</name>
</gene>
<dbReference type="AlphaFoldDB" id="A0A0D8XVY6"/>
<name>A0A0D8XVY6_DICVI</name>
<reference evidence="3" key="2">
    <citation type="journal article" date="2016" name="Sci. Rep.">
        <title>Dictyocaulus viviparus genome, variome and transcriptome elucidate lungworm biology and support future intervention.</title>
        <authorList>
            <person name="McNulty S.N."/>
            <person name="Strube C."/>
            <person name="Rosa B.A."/>
            <person name="Martin J.C."/>
            <person name="Tyagi R."/>
            <person name="Choi Y.J."/>
            <person name="Wang Q."/>
            <person name="Hallsworth Pepin K."/>
            <person name="Zhang X."/>
            <person name="Ozersky P."/>
            <person name="Wilson R.K."/>
            <person name="Sternberg P.W."/>
            <person name="Gasser R.B."/>
            <person name="Mitreva M."/>
        </authorList>
    </citation>
    <scope>NUCLEOTIDE SEQUENCE [LARGE SCALE GENOMIC DNA]</scope>
    <source>
        <strain evidence="3">HannoverDv2000</strain>
    </source>
</reference>
<proteinExistence type="predicted"/>
<feature type="compositionally biased region" description="Basic and acidic residues" evidence="1">
    <location>
        <begin position="148"/>
        <end position="157"/>
    </location>
</feature>
<keyword evidence="3" id="KW-1185">Reference proteome</keyword>
<feature type="region of interest" description="Disordered" evidence="1">
    <location>
        <begin position="27"/>
        <end position="60"/>
    </location>
</feature>
<dbReference type="EMBL" id="KN716256">
    <property type="protein sequence ID" value="KJH48783.1"/>
    <property type="molecule type" value="Genomic_DNA"/>
</dbReference>
<feature type="region of interest" description="Disordered" evidence="1">
    <location>
        <begin position="72"/>
        <end position="100"/>
    </location>
</feature>
<accession>A0A0D8XVY6</accession>
<organism evidence="2 3">
    <name type="scientific">Dictyocaulus viviparus</name>
    <name type="common">Bovine lungworm</name>
    <dbReference type="NCBI Taxonomy" id="29172"/>
    <lineage>
        <taxon>Eukaryota</taxon>
        <taxon>Metazoa</taxon>
        <taxon>Ecdysozoa</taxon>
        <taxon>Nematoda</taxon>
        <taxon>Chromadorea</taxon>
        <taxon>Rhabditida</taxon>
        <taxon>Rhabditina</taxon>
        <taxon>Rhabditomorpha</taxon>
        <taxon>Strongyloidea</taxon>
        <taxon>Metastrongylidae</taxon>
        <taxon>Dictyocaulus</taxon>
    </lineage>
</organism>
<evidence type="ECO:0000256" key="1">
    <source>
        <dbReference type="SAM" id="MobiDB-lite"/>
    </source>
</evidence>
<sequence>MDNMAVQVAILTHNEVPSRLQQLMSLKDVDERTEDDDRFEASPLKKKVDDNRKDDRRKKEKVTVESLFRTYPSSSERLMSTNRSSLSKTPASSNAIFPGQPASSSLVTAMYPPIRRPVVTAVNRPKLDVVRKKTLRALSVDMSEDVEENKNQAEHSNLKTADVLNVDDYMNRNVDCTNTGDPTSTRPTPREDDGKLPNLPNGYP</sequence>
<feature type="compositionally biased region" description="Polar residues" evidence="1">
    <location>
        <begin position="174"/>
        <end position="187"/>
    </location>
</feature>
<dbReference type="STRING" id="29172.A0A0D8XVY6"/>